<sequence length="76" mass="8565">IGHTSHGDGRHNRIFRMQGVHRMLLHAERLAFPHPDAKYKDDTAPLDAEFVRAFGLFGWDPAPWQVDAMSAGKLQA</sequence>
<name>A0ABY2ZQK7_9GAMM</name>
<reference evidence="1 2" key="1">
    <citation type="submission" date="2019-06" db="EMBL/GenBank/DDBJ databases">
        <title>Pantoea dispersa Assembly.</title>
        <authorList>
            <person name="Wang J."/>
        </authorList>
    </citation>
    <scope>NUCLEOTIDE SEQUENCE [LARGE SCALE GENOMIC DNA]</scope>
    <source>
        <strain evidence="2">bio</strain>
    </source>
</reference>
<evidence type="ECO:0000313" key="2">
    <source>
        <dbReference type="Proteomes" id="UP000319715"/>
    </source>
</evidence>
<protein>
    <submittedName>
        <fullName evidence="1">Pseudouridylate synthase</fullName>
    </submittedName>
</protein>
<gene>
    <name evidence="1" type="ORF">FK492_24165</name>
</gene>
<evidence type="ECO:0000313" key="1">
    <source>
        <dbReference type="EMBL" id="TQC59019.1"/>
    </source>
</evidence>
<organism evidence="1 2">
    <name type="scientific">Pantoea dispersa</name>
    <dbReference type="NCBI Taxonomy" id="59814"/>
    <lineage>
        <taxon>Bacteria</taxon>
        <taxon>Pseudomonadati</taxon>
        <taxon>Pseudomonadota</taxon>
        <taxon>Gammaproteobacteria</taxon>
        <taxon>Enterobacterales</taxon>
        <taxon>Erwiniaceae</taxon>
        <taxon>Pantoea</taxon>
    </lineage>
</organism>
<comment type="caution">
    <text evidence="1">The sequence shown here is derived from an EMBL/GenBank/DDBJ whole genome shotgun (WGS) entry which is preliminary data.</text>
</comment>
<keyword evidence="2" id="KW-1185">Reference proteome</keyword>
<accession>A0ABY2ZQK7</accession>
<dbReference type="EMBL" id="VICF01000147">
    <property type="protein sequence ID" value="TQC59019.1"/>
    <property type="molecule type" value="Genomic_DNA"/>
</dbReference>
<proteinExistence type="predicted"/>
<feature type="non-terminal residue" evidence="1">
    <location>
        <position position="1"/>
    </location>
</feature>
<dbReference type="Proteomes" id="UP000319715">
    <property type="component" value="Unassembled WGS sequence"/>
</dbReference>